<dbReference type="AlphaFoldDB" id="A0A917MET4"/>
<proteinExistence type="predicted"/>
<accession>A0A917MET4</accession>
<comment type="caution">
    <text evidence="1">The sequence shown here is derived from an EMBL/GenBank/DDBJ whole genome shotgun (WGS) entry which is preliminary data.</text>
</comment>
<evidence type="ECO:0000313" key="2">
    <source>
        <dbReference type="Proteomes" id="UP000633278"/>
    </source>
</evidence>
<reference evidence="1" key="2">
    <citation type="submission" date="2020-09" db="EMBL/GenBank/DDBJ databases">
        <authorList>
            <person name="Sun Q."/>
            <person name="Zhou Y."/>
        </authorList>
    </citation>
    <scope>NUCLEOTIDE SEQUENCE</scope>
    <source>
        <strain evidence="1">CGMCC 1.15763</strain>
    </source>
</reference>
<evidence type="ECO:0000313" key="1">
    <source>
        <dbReference type="EMBL" id="GGH04022.1"/>
    </source>
</evidence>
<gene>
    <name evidence="1" type="ORF">GCM10011416_23920</name>
</gene>
<organism evidence="1 2">
    <name type="scientific">Polaribacter pacificus</name>
    <dbReference type="NCBI Taxonomy" id="1775173"/>
    <lineage>
        <taxon>Bacteria</taxon>
        <taxon>Pseudomonadati</taxon>
        <taxon>Bacteroidota</taxon>
        <taxon>Flavobacteriia</taxon>
        <taxon>Flavobacteriales</taxon>
        <taxon>Flavobacteriaceae</taxon>
    </lineage>
</organism>
<dbReference type="RefSeq" id="WP_188599596.1">
    <property type="nucleotide sequence ID" value="NZ_BMJW01000004.1"/>
</dbReference>
<name>A0A917MET4_9FLAO</name>
<reference evidence="1" key="1">
    <citation type="journal article" date="2014" name="Int. J. Syst. Evol. Microbiol.">
        <title>Complete genome sequence of Corynebacterium casei LMG S-19264T (=DSM 44701T), isolated from a smear-ripened cheese.</title>
        <authorList>
            <consortium name="US DOE Joint Genome Institute (JGI-PGF)"/>
            <person name="Walter F."/>
            <person name="Albersmeier A."/>
            <person name="Kalinowski J."/>
            <person name="Ruckert C."/>
        </authorList>
    </citation>
    <scope>NUCLEOTIDE SEQUENCE</scope>
    <source>
        <strain evidence="1">CGMCC 1.15763</strain>
    </source>
</reference>
<protein>
    <submittedName>
        <fullName evidence="1">Uncharacterized protein</fullName>
    </submittedName>
</protein>
<dbReference type="EMBL" id="BMJW01000004">
    <property type="protein sequence ID" value="GGH04022.1"/>
    <property type="molecule type" value="Genomic_DNA"/>
</dbReference>
<dbReference type="Proteomes" id="UP000633278">
    <property type="component" value="Unassembled WGS sequence"/>
</dbReference>
<sequence length="478" mass="54604">MNNDLSILSDCLKFAKNTFGSIYLENSDYDTVGKKENLANKIKAKTPKIISLYKSAKKEFINNSNISESTIEFVQLILMIKQGNIEQAFFNEIVSELKNPLPKDYYGIKCELSVYQQHIASGIKIIKIPKNTTETPDFKIEIDDKFIYVECKSIISESVKLTPRLSSLIQKLMNLVKNNLAVNIVLKSKKPNIYEPEVEKLVRNAVKINQEKLYDGDYCSVQLIKPITKNGNDEFVIPNFNPSQNIGDFIVKIIDGKMIGRCVNFFPFFPNDYKNELANHLKKGNSQISKLGKGILHIQLPSMNVNELQMLISQHGHRIQDFINKNSLLAVVLNIPYLIQKNNVKNELVNNINLSYFKPSSVLQKLVDEKPYWLKNYKLIDTIEKGNVIFFEFETYTPLNSFVLNIRNSKLSLNIKVFIIGNQVLYESIIEESCKVRIIKIPLNLIKKSNKLALTVGDVESIYINGQKLGTTPYKINC</sequence>
<keyword evidence="2" id="KW-1185">Reference proteome</keyword>